<reference evidence="2 3" key="1">
    <citation type="journal article" date="2019" name="Gigascience">
        <title>Whole-genome sequence of the oriental lung fluke Paragonimus westermani.</title>
        <authorList>
            <person name="Oey H."/>
            <person name="Zakrzewski M."/>
            <person name="Narain K."/>
            <person name="Devi K.R."/>
            <person name="Agatsuma T."/>
            <person name="Nawaratna S."/>
            <person name="Gobert G.N."/>
            <person name="Jones M.K."/>
            <person name="Ragan M.A."/>
            <person name="McManus D.P."/>
            <person name="Krause L."/>
        </authorList>
    </citation>
    <scope>NUCLEOTIDE SEQUENCE [LARGE SCALE GENOMIC DNA]</scope>
    <source>
        <strain evidence="2 3">IND2009</strain>
    </source>
</reference>
<name>A0A5J4N3X9_9TREM</name>
<keyword evidence="1" id="KW-0472">Membrane</keyword>
<keyword evidence="1" id="KW-0812">Transmembrane</keyword>
<keyword evidence="3" id="KW-1185">Reference proteome</keyword>
<sequence>MKNPNASTLLCSLMVFILAYNWTQLLISLWFSVIRGVNLGSLYCFQHITRLEKPLAKP</sequence>
<evidence type="ECO:0000256" key="1">
    <source>
        <dbReference type="SAM" id="Phobius"/>
    </source>
</evidence>
<organism evidence="2 3">
    <name type="scientific">Paragonimus westermani</name>
    <dbReference type="NCBI Taxonomy" id="34504"/>
    <lineage>
        <taxon>Eukaryota</taxon>
        <taxon>Metazoa</taxon>
        <taxon>Spiralia</taxon>
        <taxon>Lophotrochozoa</taxon>
        <taxon>Platyhelminthes</taxon>
        <taxon>Trematoda</taxon>
        <taxon>Digenea</taxon>
        <taxon>Plagiorchiida</taxon>
        <taxon>Troglotremata</taxon>
        <taxon>Troglotrematidae</taxon>
        <taxon>Paragonimus</taxon>
    </lineage>
</organism>
<accession>A0A5J4N3X9</accession>
<dbReference type="EMBL" id="QNGE01012457">
    <property type="protein sequence ID" value="KAA3670231.1"/>
    <property type="molecule type" value="Genomic_DNA"/>
</dbReference>
<protein>
    <submittedName>
        <fullName evidence="2">Uncharacterized protein</fullName>
    </submittedName>
</protein>
<comment type="caution">
    <text evidence="2">The sequence shown here is derived from an EMBL/GenBank/DDBJ whole genome shotgun (WGS) entry which is preliminary data.</text>
</comment>
<feature type="transmembrane region" description="Helical" evidence="1">
    <location>
        <begin position="6"/>
        <end position="31"/>
    </location>
</feature>
<dbReference type="AlphaFoldDB" id="A0A5J4N3X9"/>
<evidence type="ECO:0000313" key="2">
    <source>
        <dbReference type="EMBL" id="KAA3670231.1"/>
    </source>
</evidence>
<proteinExistence type="predicted"/>
<evidence type="ECO:0000313" key="3">
    <source>
        <dbReference type="Proteomes" id="UP000324629"/>
    </source>
</evidence>
<dbReference type="Proteomes" id="UP000324629">
    <property type="component" value="Unassembled WGS sequence"/>
</dbReference>
<keyword evidence="1" id="KW-1133">Transmembrane helix</keyword>
<gene>
    <name evidence="2" type="ORF">DEA37_0008859</name>
</gene>